<protein>
    <submittedName>
        <fullName evidence="1">Tautomerase enzyme</fullName>
    </submittedName>
</protein>
<organism evidence="1 2">
    <name type="scientific">Alteribacillus bidgolensis</name>
    <dbReference type="NCBI Taxonomy" id="930129"/>
    <lineage>
        <taxon>Bacteria</taxon>
        <taxon>Bacillati</taxon>
        <taxon>Bacillota</taxon>
        <taxon>Bacilli</taxon>
        <taxon>Bacillales</taxon>
        <taxon>Bacillaceae</taxon>
        <taxon>Alteribacillus</taxon>
    </lineage>
</organism>
<accession>A0A1G8K9Q1</accession>
<dbReference type="SUPFAM" id="SSF55331">
    <property type="entry name" value="Tautomerase/MIF"/>
    <property type="match status" value="1"/>
</dbReference>
<evidence type="ECO:0000313" key="2">
    <source>
        <dbReference type="Proteomes" id="UP000199017"/>
    </source>
</evidence>
<dbReference type="Proteomes" id="UP000199017">
    <property type="component" value="Unassembled WGS sequence"/>
</dbReference>
<sequence>MPLLRFDVIEGRSDKELKKMLDAAHHAMVEAFDVPESDRYQIVHQHKPNEMIIEDTGLGLTRTNNVIVISVVSKTRTKEKKENLYRLIVESLEKECGISPEDVMVNITENSDADWSFGNGEAQFLTGKL</sequence>
<dbReference type="OrthoDB" id="9804765at2"/>
<dbReference type="InterPro" id="IPR014347">
    <property type="entry name" value="Tautomerase/MIF_sf"/>
</dbReference>
<dbReference type="InterPro" id="IPR037479">
    <property type="entry name" value="Tauto_MSAD"/>
</dbReference>
<dbReference type="STRING" id="930129.SAMN05216352_107124"/>
<dbReference type="EMBL" id="FNDU01000007">
    <property type="protein sequence ID" value="SDI40151.1"/>
    <property type="molecule type" value="Genomic_DNA"/>
</dbReference>
<gene>
    <name evidence="1" type="ORF">SAMN05216352_107124</name>
</gene>
<dbReference type="PANTHER" id="PTHR38460:SF1">
    <property type="entry name" value="TAUTOMERASE YOLI-RELATED"/>
    <property type="match status" value="1"/>
</dbReference>
<dbReference type="AlphaFoldDB" id="A0A1G8K9Q1"/>
<keyword evidence="2" id="KW-1185">Reference proteome</keyword>
<dbReference type="PANTHER" id="PTHR38460">
    <property type="entry name" value="TAUTOMERASE YOLI-RELATED"/>
    <property type="match status" value="1"/>
</dbReference>
<dbReference type="RefSeq" id="WP_091585569.1">
    <property type="nucleotide sequence ID" value="NZ_FNDU01000007.1"/>
</dbReference>
<proteinExistence type="predicted"/>
<dbReference type="Pfam" id="PF14552">
    <property type="entry name" value="Tautomerase_2"/>
    <property type="match status" value="1"/>
</dbReference>
<reference evidence="1 2" key="1">
    <citation type="submission" date="2016-10" db="EMBL/GenBank/DDBJ databases">
        <authorList>
            <person name="de Groot N.N."/>
        </authorList>
    </citation>
    <scope>NUCLEOTIDE SEQUENCE [LARGE SCALE GENOMIC DNA]</scope>
    <source>
        <strain evidence="2">P4B,CCM 7963,CECT 7998,DSM 25260,IBRC-M 10614,KCTC 13821</strain>
    </source>
</reference>
<name>A0A1G8K9Q1_9BACI</name>
<dbReference type="Gene3D" id="3.30.429.10">
    <property type="entry name" value="Macrophage Migration Inhibitory Factor"/>
    <property type="match status" value="1"/>
</dbReference>
<evidence type="ECO:0000313" key="1">
    <source>
        <dbReference type="EMBL" id="SDI40151.1"/>
    </source>
</evidence>